<evidence type="ECO:0000313" key="3">
    <source>
        <dbReference type="Proteomes" id="UP001597013"/>
    </source>
</evidence>
<reference evidence="3" key="1">
    <citation type="journal article" date="2019" name="Int. J. Syst. Evol. Microbiol.">
        <title>The Global Catalogue of Microorganisms (GCM) 10K type strain sequencing project: providing services to taxonomists for standard genome sequencing and annotation.</title>
        <authorList>
            <consortium name="The Broad Institute Genomics Platform"/>
            <consortium name="The Broad Institute Genome Sequencing Center for Infectious Disease"/>
            <person name="Wu L."/>
            <person name="Ma J."/>
        </authorList>
    </citation>
    <scope>NUCLEOTIDE SEQUENCE [LARGE SCALE GENOMIC DNA]</scope>
    <source>
        <strain evidence="3">CCUG 62215</strain>
    </source>
</reference>
<protein>
    <recommendedName>
        <fullName evidence="4">DUF1700 domain-containing protein</fullName>
    </recommendedName>
</protein>
<keyword evidence="1" id="KW-0812">Transmembrane</keyword>
<dbReference type="Proteomes" id="UP001597013">
    <property type="component" value="Unassembled WGS sequence"/>
</dbReference>
<keyword evidence="1" id="KW-1133">Transmembrane helix</keyword>
<dbReference type="RefSeq" id="WP_386128841.1">
    <property type="nucleotide sequence ID" value="NZ_JBHTJL010000009.1"/>
</dbReference>
<feature type="transmembrane region" description="Helical" evidence="1">
    <location>
        <begin position="84"/>
        <end position="102"/>
    </location>
</feature>
<evidence type="ECO:0000313" key="2">
    <source>
        <dbReference type="EMBL" id="MFD1062722.1"/>
    </source>
</evidence>
<dbReference type="EMBL" id="JBHTJL010000009">
    <property type="protein sequence ID" value="MFD1062722.1"/>
    <property type="molecule type" value="Genomic_DNA"/>
</dbReference>
<accession>A0ABW3N524</accession>
<feature type="transmembrane region" description="Helical" evidence="1">
    <location>
        <begin position="108"/>
        <end position="131"/>
    </location>
</feature>
<evidence type="ECO:0000256" key="1">
    <source>
        <dbReference type="SAM" id="Phobius"/>
    </source>
</evidence>
<name>A0ABW3N524_9FLAO</name>
<keyword evidence="3" id="KW-1185">Reference proteome</keyword>
<evidence type="ECO:0008006" key="4">
    <source>
        <dbReference type="Google" id="ProtNLM"/>
    </source>
</evidence>
<keyword evidence="1" id="KW-0472">Membrane</keyword>
<proteinExistence type="predicted"/>
<organism evidence="2 3">
    <name type="scientific">Winogradskyella litorisediminis</name>
    <dbReference type="NCBI Taxonomy" id="1156618"/>
    <lineage>
        <taxon>Bacteria</taxon>
        <taxon>Pseudomonadati</taxon>
        <taxon>Bacteroidota</taxon>
        <taxon>Flavobacteriia</taxon>
        <taxon>Flavobacteriales</taxon>
        <taxon>Flavobacteriaceae</taxon>
        <taxon>Winogradskyella</taxon>
    </lineage>
</organism>
<sequence>MNLTDQHIEYIERNLKLYGIKSKELKEDLLDHICTYIENANSGDFDKLYQEALQKFGGYSSFQNLQLETNLQKFAAKAIILKRFLNGSGAFSALFIATGVLFKWMHWPFASILLFSGFIILILIVIPLFFYDRYKSSTHKIS</sequence>
<comment type="caution">
    <text evidence="2">The sequence shown here is derived from an EMBL/GenBank/DDBJ whole genome shotgun (WGS) entry which is preliminary data.</text>
</comment>
<gene>
    <name evidence="2" type="ORF">ACFQ1Q_05645</name>
</gene>